<evidence type="ECO:0000256" key="12">
    <source>
        <dbReference type="ARBA" id="ARBA00023209"/>
    </source>
</evidence>
<evidence type="ECO:0000256" key="9">
    <source>
        <dbReference type="ARBA" id="ARBA00022989"/>
    </source>
</evidence>
<keyword evidence="8" id="KW-0256">Endoplasmic reticulum</keyword>
<dbReference type="GO" id="GO:0016020">
    <property type="term" value="C:membrane"/>
    <property type="evidence" value="ECO:0007669"/>
    <property type="project" value="UniProtKB-SubCell"/>
</dbReference>
<dbReference type="Proteomes" id="UP000038045">
    <property type="component" value="Unplaced"/>
</dbReference>
<evidence type="ECO:0000313" key="20">
    <source>
        <dbReference type="Proteomes" id="UP000038045"/>
    </source>
</evidence>
<evidence type="ECO:0000256" key="6">
    <source>
        <dbReference type="ARBA" id="ARBA00022679"/>
    </source>
</evidence>
<feature type="transmembrane region" description="Helical" evidence="19">
    <location>
        <begin position="431"/>
        <end position="450"/>
    </location>
</feature>
<comment type="pathway">
    <text evidence="15">Phospholipid metabolism.</text>
</comment>
<evidence type="ECO:0000256" key="17">
    <source>
        <dbReference type="ARBA" id="ARBA00038923"/>
    </source>
</evidence>
<feature type="transmembrane region" description="Helical" evidence="19">
    <location>
        <begin position="49"/>
        <end position="79"/>
    </location>
</feature>
<sequence length="470" mass="54154">MGAISALAEAINFNEDGLRLIISIMAGYPFGAIYRTFFYNKSPQIQHIFFILTGVLIYLFNCGIEIYHTLIAIVAAYILTNYMASNKLLPILAHGFFLGHLLIGYWFSESDEYDINWTTPYCIMVLRLVGLCLDVYDGTFDSSKLSGDALKNNLKVAPGIIEIAAYSFYLPFTLVGPVIPLSYFRDYVNGKHLTKAGNIRSSSLMVSVRRFLAGVVFAVFNQWGTFWVTNSYFNTPEFFELSFGWKVIWTTIWYRSTFYKYACAWLLVEGSSILSGIGYTGKANNGNDKWDGCRNISLKGFFLGYDYQSCVESFNINTNTWAKNHVFKRLRFLNNKFLSQAGTLFYLAIWHGYHLGYFILFGYEMICMISQEQLYSLIPRIPGFREFLDKPYVKPISWLFGKTIITTTMGFAFLTFGLIKKQYWINPVLAQYAWGYVLFIVIWPIIYQILNRMFPKKKNDKPSKDSKKEL</sequence>
<evidence type="ECO:0000256" key="15">
    <source>
        <dbReference type="ARBA" id="ARBA00025707"/>
    </source>
</evidence>
<dbReference type="GO" id="GO:0005783">
    <property type="term" value="C:endoplasmic reticulum"/>
    <property type="evidence" value="ECO:0007669"/>
    <property type="project" value="UniProtKB-SubCell"/>
</dbReference>
<keyword evidence="11 19" id="KW-0472">Membrane</keyword>
<dbReference type="WBParaSite" id="PTRK_0001488100.1">
    <property type="protein sequence ID" value="PTRK_0001488100.1"/>
    <property type="gene ID" value="PTRK_0001488100"/>
</dbReference>
<keyword evidence="12" id="KW-0594">Phospholipid biosynthesis</keyword>
<dbReference type="GO" id="GO:0030258">
    <property type="term" value="P:lipid modification"/>
    <property type="evidence" value="ECO:0007669"/>
    <property type="project" value="TreeGrafter"/>
</dbReference>
<evidence type="ECO:0000256" key="13">
    <source>
        <dbReference type="ARBA" id="ARBA00023264"/>
    </source>
</evidence>
<dbReference type="STRING" id="131310.A0A0N5A0D2"/>
<dbReference type="PANTHER" id="PTHR13906">
    <property type="entry name" value="PORCUPINE"/>
    <property type="match status" value="1"/>
</dbReference>
<evidence type="ECO:0000256" key="14">
    <source>
        <dbReference type="ARBA" id="ARBA00023315"/>
    </source>
</evidence>
<feature type="transmembrane region" description="Helical" evidence="19">
    <location>
        <begin position="20"/>
        <end position="37"/>
    </location>
</feature>
<keyword evidence="14" id="KW-0012">Acyltransferase</keyword>
<dbReference type="EC" id="2.3.1.23" evidence="16"/>
<evidence type="ECO:0000256" key="10">
    <source>
        <dbReference type="ARBA" id="ARBA00023098"/>
    </source>
</evidence>
<evidence type="ECO:0000256" key="4">
    <source>
        <dbReference type="ARBA" id="ARBA00010323"/>
    </source>
</evidence>
<keyword evidence="9 19" id="KW-1133">Transmembrane helix</keyword>
<feature type="transmembrane region" description="Helical" evidence="19">
    <location>
        <begin position="156"/>
        <end position="183"/>
    </location>
</feature>
<evidence type="ECO:0000256" key="19">
    <source>
        <dbReference type="SAM" id="Phobius"/>
    </source>
</evidence>
<keyword evidence="10" id="KW-0443">Lipid metabolism</keyword>
<dbReference type="GO" id="GO:0006656">
    <property type="term" value="P:phosphatidylcholine biosynthetic process"/>
    <property type="evidence" value="ECO:0007669"/>
    <property type="project" value="TreeGrafter"/>
</dbReference>
<keyword evidence="20" id="KW-1185">Reference proteome</keyword>
<feature type="transmembrane region" description="Helical" evidence="19">
    <location>
        <begin position="337"/>
        <end position="353"/>
    </location>
</feature>
<evidence type="ECO:0000256" key="11">
    <source>
        <dbReference type="ARBA" id="ARBA00023136"/>
    </source>
</evidence>
<organism evidence="20 21">
    <name type="scientific">Parastrongyloides trichosuri</name>
    <name type="common">Possum-specific nematode worm</name>
    <dbReference type="NCBI Taxonomy" id="131310"/>
    <lineage>
        <taxon>Eukaryota</taxon>
        <taxon>Metazoa</taxon>
        <taxon>Ecdysozoa</taxon>
        <taxon>Nematoda</taxon>
        <taxon>Chromadorea</taxon>
        <taxon>Rhabditida</taxon>
        <taxon>Tylenchina</taxon>
        <taxon>Panagrolaimomorpha</taxon>
        <taxon>Strongyloidoidea</taxon>
        <taxon>Strongyloididae</taxon>
        <taxon>Parastrongyloides</taxon>
    </lineage>
</organism>
<protein>
    <recommendedName>
        <fullName evidence="18">Lysophospholipid acyltransferase 5</fullName>
        <ecNumber evidence="16">2.3.1.23</ecNumber>
        <ecNumber evidence="17">2.3.1.n6</ecNumber>
    </recommendedName>
</protein>
<evidence type="ECO:0000256" key="18">
    <source>
        <dbReference type="ARBA" id="ARBA00039721"/>
    </source>
</evidence>
<dbReference type="InterPro" id="IPR004299">
    <property type="entry name" value="MBOAT_fam"/>
</dbReference>
<name>A0A0N5A0D2_PARTI</name>
<evidence type="ECO:0000256" key="3">
    <source>
        <dbReference type="ARBA" id="ARBA00005074"/>
    </source>
</evidence>
<evidence type="ECO:0000256" key="16">
    <source>
        <dbReference type="ARBA" id="ARBA00026120"/>
    </source>
</evidence>
<reference evidence="21" key="1">
    <citation type="submission" date="2017-02" db="UniProtKB">
        <authorList>
            <consortium name="WormBaseParasite"/>
        </authorList>
    </citation>
    <scope>IDENTIFICATION</scope>
</reference>
<dbReference type="AlphaFoldDB" id="A0A0N5A0D2"/>
<proteinExistence type="inferred from homology"/>
<accession>A0A0N5A0D2</accession>
<dbReference type="GO" id="GO:0047184">
    <property type="term" value="F:1-acylglycerophosphocholine O-acyltransferase activity"/>
    <property type="evidence" value="ECO:0007669"/>
    <property type="project" value="UniProtKB-EC"/>
</dbReference>
<feature type="transmembrane region" description="Helical" evidence="19">
    <location>
        <begin position="204"/>
        <end position="223"/>
    </location>
</feature>
<comment type="similarity">
    <text evidence="4">Belongs to the membrane-bound acyltransferase family.</text>
</comment>
<evidence type="ECO:0000256" key="7">
    <source>
        <dbReference type="ARBA" id="ARBA00022692"/>
    </source>
</evidence>
<evidence type="ECO:0000256" key="8">
    <source>
        <dbReference type="ARBA" id="ARBA00022824"/>
    </source>
</evidence>
<keyword evidence="5" id="KW-0444">Lipid biosynthesis</keyword>
<keyword evidence="7 19" id="KW-0812">Transmembrane</keyword>
<evidence type="ECO:0000256" key="5">
    <source>
        <dbReference type="ARBA" id="ARBA00022516"/>
    </source>
</evidence>
<evidence type="ECO:0000256" key="2">
    <source>
        <dbReference type="ARBA" id="ARBA00004240"/>
    </source>
</evidence>
<dbReference type="EC" id="2.3.1.n6" evidence="17"/>
<comment type="subcellular location">
    <subcellularLocation>
        <location evidence="2">Endoplasmic reticulum</location>
    </subcellularLocation>
    <subcellularLocation>
        <location evidence="1">Membrane</location>
        <topology evidence="1">Multi-pass membrane protein</topology>
    </subcellularLocation>
</comment>
<comment type="pathway">
    <text evidence="3">Lipid metabolism; phospholipid metabolism.</text>
</comment>
<dbReference type="Pfam" id="PF03062">
    <property type="entry name" value="MBOAT"/>
    <property type="match status" value="1"/>
</dbReference>
<keyword evidence="6" id="KW-0808">Transferase</keyword>
<feature type="transmembrane region" description="Helical" evidence="19">
    <location>
        <begin position="91"/>
        <end position="108"/>
    </location>
</feature>
<evidence type="ECO:0000313" key="21">
    <source>
        <dbReference type="WBParaSite" id="PTRK_0001488100.1"/>
    </source>
</evidence>
<keyword evidence="13" id="KW-1208">Phospholipid metabolism</keyword>
<feature type="transmembrane region" description="Helical" evidence="19">
    <location>
        <begin position="399"/>
        <end position="419"/>
    </location>
</feature>
<dbReference type="PANTHER" id="PTHR13906:SF14">
    <property type="entry name" value="LYSOPHOSPHOLIPID ACYLTRANSFERASE 5"/>
    <property type="match status" value="1"/>
</dbReference>
<dbReference type="GO" id="GO:0071617">
    <property type="term" value="F:lysophospholipid acyltransferase activity"/>
    <property type="evidence" value="ECO:0007669"/>
    <property type="project" value="TreeGrafter"/>
</dbReference>
<dbReference type="InterPro" id="IPR049941">
    <property type="entry name" value="LPLAT_7/PORCN-like"/>
</dbReference>
<evidence type="ECO:0000256" key="1">
    <source>
        <dbReference type="ARBA" id="ARBA00004141"/>
    </source>
</evidence>